<evidence type="ECO:0000256" key="3">
    <source>
        <dbReference type="ARBA" id="ARBA00022617"/>
    </source>
</evidence>
<name>A0ABR2B856_9ROSI</name>
<dbReference type="Pfam" id="PF00067">
    <property type="entry name" value="p450"/>
    <property type="match status" value="2"/>
</dbReference>
<keyword evidence="5" id="KW-0560">Oxidoreductase</keyword>
<dbReference type="Gene3D" id="1.10.630.10">
    <property type="entry name" value="Cytochrome P450"/>
    <property type="match status" value="1"/>
</dbReference>
<evidence type="ECO:0000256" key="5">
    <source>
        <dbReference type="ARBA" id="ARBA00023002"/>
    </source>
</evidence>
<dbReference type="CDD" id="cd20618">
    <property type="entry name" value="CYP71_clan"/>
    <property type="match status" value="1"/>
</dbReference>
<dbReference type="InterPro" id="IPR002401">
    <property type="entry name" value="Cyt_P450_E_grp-I"/>
</dbReference>
<evidence type="ECO:0000313" key="9">
    <source>
        <dbReference type="EMBL" id="KAK8503174.1"/>
    </source>
</evidence>
<feature type="transmembrane region" description="Helical" evidence="8">
    <location>
        <begin position="12"/>
        <end position="30"/>
    </location>
</feature>
<evidence type="ECO:0000256" key="2">
    <source>
        <dbReference type="ARBA" id="ARBA00010617"/>
    </source>
</evidence>
<organism evidence="9 10">
    <name type="scientific">Hibiscus sabdariffa</name>
    <name type="common">roselle</name>
    <dbReference type="NCBI Taxonomy" id="183260"/>
    <lineage>
        <taxon>Eukaryota</taxon>
        <taxon>Viridiplantae</taxon>
        <taxon>Streptophyta</taxon>
        <taxon>Embryophyta</taxon>
        <taxon>Tracheophyta</taxon>
        <taxon>Spermatophyta</taxon>
        <taxon>Magnoliopsida</taxon>
        <taxon>eudicotyledons</taxon>
        <taxon>Gunneridae</taxon>
        <taxon>Pentapetalae</taxon>
        <taxon>rosids</taxon>
        <taxon>malvids</taxon>
        <taxon>Malvales</taxon>
        <taxon>Malvaceae</taxon>
        <taxon>Malvoideae</taxon>
        <taxon>Hibiscus</taxon>
    </lineage>
</organism>
<dbReference type="PRINTS" id="PR00385">
    <property type="entry name" value="P450"/>
</dbReference>
<proteinExistence type="inferred from homology"/>
<keyword evidence="4" id="KW-0479">Metal-binding</keyword>
<dbReference type="InterPro" id="IPR036396">
    <property type="entry name" value="Cyt_P450_sf"/>
</dbReference>
<comment type="caution">
    <text evidence="9">The sequence shown here is derived from an EMBL/GenBank/DDBJ whole genome shotgun (WGS) entry which is preliminary data.</text>
</comment>
<accession>A0ABR2B856</accession>
<keyword evidence="8" id="KW-1133">Transmembrane helix</keyword>
<evidence type="ECO:0000256" key="6">
    <source>
        <dbReference type="ARBA" id="ARBA00023004"/>
    </source>
</evidence>
<protein>
    <submittedName>
        <fullName evidence="9">Uncharacterized protein</fullName>
    </submittedName>
</protein>
<dbReference type="PANTHER" id="PTHR47944">
    <property type="entry name" value="CYTOCHROME P450 98A9"/>
    <property type="match status" value="1"/>
</dbReference>
<evidence type="ECO:0000256" key="4">
    <source>
        <dbReference type="ARBA" id="ARBA00022723"/>
    </source>
</evidence>
<evidence type="ECO:0000256" key="8">
    <source>
        <dbReference type="SAM" id="Phobius"/>
    </source>
</evidence>
<sequence>MNRSLIMEAPFWFILSIALLASLVFLSKIFTDRRSKPPKLPPGPKPRPIIGNLNLIGSLPHQSLHKLSQRYGPLMYLKFGSYPVVIASSPGMAKEFLKIHDQIFASRPQTAAGKYINYNYSDIGFAPYGPHWRQSRKIFMNELFSAKRIESFKNIRVDIISRMVLGNKYFGVSDDDRIVSNSIVRLQEGYKKRMKTLRKKLDRFHDHVFDEHKQKKKELGKDFVAQDMVDLLLQLADDPDLDVKLTHDALRGLTLDLIGGGTDTSAITVEWSISELIIQPQLMRQATEELDKVVGRERWVEEEDITQLPYIEAIMKETMRKHPVCVLLPPHLAMKDCHVAG</sequence>
<comment type="cofactor">
    <cofactor evidence="1">
        <name>heme</name>
        <dbReference type="ChEBI" id="CHEBI:30413"/>
    </cofactor>
</comment>
<dbReference type="Proteomes" id="UP001472677">
    <property type="component" value="Unassembled WGS sequence"/>
</dbReference>
<keyword evidence="6" id="KW-0408">Iron</keyword>
<dbReference type="PRINTS" id="PR00463">
    <property type="entry name" value="EP450I"/>
</dbReference>
<keyword evidence="10" id="KW-1185">Reference proteome</keyword>
<keyword evidence="8" id="KW-0472">Membrane</keyword>
<dbReference type="SUPFAM" id="SSF48264">
    <property type="entry name" value="Cytochrome P450"/>
    <property type="match status" value="1"/>
</dbReference>
<dbReference type="PANTHER" id="PTHR47944:SF5">
    <property type="entry name" value="CYTOCHROME P450 71A1-LIKE"/>
    <property type="match status" value="1"/>
</dbReference>
<comment type="similarity">
    <text evidence="2">Belongs to the cytochrome P450 family.</text>
</comment>
<keyword evidence="7" id="KW-0503">Monooxygenase</keyword>
<gene>
    <name evidence="9" type="ORF">V6N12_067561</name>
</gene>
<keyword evidence="8" id="KW-0812">Transmembrane</keyword>
<dbReference type="InterPro" id="IPR001128">
    <property type="entry name" value="Cyt_P450"/>
</dbReference>
<evidence type="ECO:0000256" key="7">
    <source>
        <dbReference type="ARBA" id="ARBA00023033"/>
    </source>
</evidence>
<reference evidence="9 10" key="1">
    <citation type="journal article" date="2024" name="G3 (Bethesda)">
        <title>Genome assembly of Hibiscus sabdariffa L. provides insights into metabolisms of medicinal natural products.</title>
        <authorList>
            <person name="Kim T."/>
        </authorList>
    </citation>
    <scope>NUCLEOTIDE SEQUENCE [LARGE SCALE GENOMIC DNA]</scope>
    <source>
        <strain evidence="9">TK-2024</strain>
        <tissue evidence="9">Old leaves</tissue>
    </source>
</reference>
<evidence type="ECO:0000256" key="1">
    <source>
        <dbReference type="ARBA" id="ARBA00001971"/>
    </source>
</evidence>
<keyword evidence="3" id="KW-0349">Heme</keyword>
<evidence type="ECO:0000313" key="10">
    <source>
        <dbReference type="Proteomes" id="UP001472677"/>
    </source>
</evidence>
<dbReference type="EMBL" id="JBBPBM010000154">
    <property type="protein sequence ID" value="KAK8503174.1"/>
    <property type="molecule type" value="Genomic_DNA"/>
</dbReference>